<evidence type="ECO:0000313" key="2">
    <source>
        <dbReference type="Proteomes" id="UP001153331"/>
    </source>
</evidence>
<dbReference type="Proteomes" id="UP001153331">
    <property type="component" value="Unassembled WGS sequence"/>
</dbReference>
<proteinExistence type="predicted"/>
<evidence type="ECO:0000313" key="1">
    <source>
        <dbReference type="EMBL" id="KAJ8117030.1"/>
    </source>
</evidence>
<name>A0ACC2IP93_9PLEO</name>
<reference evidence="1" key="1">
    <citation type="submission" date="2022-11" db="EMBL/GenBank/DDBJ databases">
        <title>Genome Sequence of Boeremia exigua.</title>
        <authorList>
            <person name="Buettner E."/>
        </authorList>
    </citation>
    <scope>NUCLEOTIDE SEQUENCE</scope>
    <source>
        <strain evidence="1">CU02</strain>
    </source>
</reference>
<protein>
    <submittedName>
        <fullName evidence="1">Uncharacterized protein</fullName>
    </submittedName>
</protein>
<organism evidence="1 2">
    <name type="scientific">Boeremia exigua</name>
    <dbReference type="NCBI Taxonomy" id="749465"/>
    <lineage>
        <taxon>Eukaryota</taxon>
        <taxon>Fungi</taxon>
        <taxon>Dikarya</taxon>
        <taxon>Ascomycota</taxon>
        <taxon>Pezizomycotina</taxon>
        <taxon>Dothideomycetes</taxon>
        <taxon>Pleosporomycetidae</taxon>
        <taxon>Pleosporales</taxon>
        <taxon>Pleosporineae</taxon>
        <taxon>Didymellaceae</taxon>
        <taxon>Boeremia</taxon>
    </lineage>
</organism>
<accession>A0ACC2IP93</accession>
<gene>
    <name evidence="1" type="ORF">OPT61_g1674</name>
</gene>
<keyword evidence="2" id="KW-1185">Reference proteome</keyword>
<comment type="caution">
    <text evidence="1">The sequence shown here is derived from an EMBL/GenBank/DDBJ whole genome shotgun (WGS) entry which is preliminary data.</text>
</comment>
<dbReference type="EMBL" id="JAPHNI010000069">
    <property type="protein sequence ID" value="KAJ8117030.1"/>
    <property type="molecule type" value="Genomic_DNA"/>
</dbReference>
<sequence>MSNAPIIAFDYGVLCNLLNSDSTLTPVDFSPYAQKIRAALAAVGISFQRSDQPMVLPRPVLEKLDITYRRIPLLAFGKDVYADSSLIIDELQSRYNALPTSAADKAYEVFGVQVFASALNIIPTAALTPEFIQDRLTIFPALANPSYAELRPSGLAEMKAKFDIIEHSFLGSSSGPFIGGETFGLADLHAGWAVGWALKAIGLGQEPGFSEEDFPRIYQWVASWPKPEYTDISQEQLWDTIKDTAYTADDIGVDEKDPLGIKARTDVTVENSDTEAGAHPQKGKLIGANRKEIVIELKNGIRLHFPRVGYVVKEAKTGGLASRFGLS</sequence>